<accession>A0A8J2TAN9</accession>
<feature type="compositionally biased region" description="Basic and acidic residues" evidence="1">
    <location>
        <begin position="92"/>
        <end position="102"/>
    </location>
</feature>
<feature type="compositionally biased region" description="Low complexity" evidence="1">
    <location>
        <begin position="61"/>
        <end position="74"/>
    </location>
</feature>
<feature type="compositionally biased region" description="Acidic residues" evidence="1">
    <location>
        <begin position="105"/>
        <end position="126"/>
    </location>
</feature>
<protein>
    <submittedName>
        <fullName evidence="2">ZYBA0S16-00430g1_1</fullName>
    </submittedName>
</protein>
<keyword evidence="3" id="KW-1185">Reference proteome</keyword>
<evidence type="ECO:0000256" key="1">
    <source>
        <dbReference type="SAM" id="MobiDB-lite"/>
    </source>
</evidence>
<evidence type="ECO:0000313" key="2">
    <source>
        <dbReference type="EMBL" id="CDF91936.1"/>
    </source>
</evidence>
<proteinExistence type="predicted"/>
<organism evidence="2 3">
    <name type="scientific">Zygosaccharomyces bailii (strain CLIB 213 / ATCC 58445 / CBS 680 / BCRC 21525 / NBRC 1098 / NCYC 1416 / NRRL Y-2227)</name>
    <dbReference type="NCBI Taxonomy" id="1333698"/>
    <lineage>
        <taxon>Eukaryota</taxon>
        <taxon>Fungi</taxon>
        <taxon>Dikarya</taxon>
        <taxon>Ascomycota</taxon>
        <taxon>Saccharomycotina</taxon>
        <taxon>Saccharomycetes</taxon>
        <taxon>Saccharomycetales</taxon>
        <taxon>Saccharomycetaceae</taxon>
        <taxon>Zygosaccharomyces</taxon>
    </lineage>
</organism>
<dbReference type="EMBL" id="HG316469">
    <property type="protein sequence ID" value="CDF91936.1"/>
    <property type="molecule type" value="Genomic_DNA"/>
</dbReference>
<dbReference type="AlphaFoldDB" id="A0A8J2TAN9"/>
<evidence type="ECO:0000313" key="3">
    <source>
        <dbReference type="Proteomes" id="UP000019375"/>
    </source>
</evidence>
<dbReference type="OrthoDB" id="992776at2759"/>
<name>A0A8J2TAN9_ZYGB2</name>
<feature type="region of interest" description="Disordered" evidence="1">
    <location>
        <begin position="92"/>
        <end position="126"/>
    </location>
</feature>
<sequence length="347" mass="38749">MNQQQQSILLTLPDGTQNPLQEPTRRVPSNPSEAGVQFDADELERGRSRVKATRRLSNDKSNSTSRSTSRAASRVRSEEFLKWTVLRRDPSMRLHRETHGSGDESSTDSEDSSLMDEVSDEEQVSDVENDHEIDEQMQYDMGSRVLPNYVMSIAEVLDTSKRWISDNELREAQNHDGNQPPGADYTSLPGGYSRAVQLLSKGRGATTQRNYILCTDLTTEANYALAYVIGALVSSGDTLYLVHWDGKSNVGSSRERLLRNVATLRQQVLHKLDCAAAALVDLDVVILSLTHPYPKHLLSEMIYALKPITLCCSLSLVLTTLQNFVCSVPTLVIRKKLKRSRKKGISD</sequence>
<dbReference type="Proteomes" id="UP000019375">
    <property type="component" value="Unassembled WGS sequence"/>
</dbReference>
<reference evidence="3" key="1">
    <citation type="journal article" date="2013" name="Genome Announc.">
        <title>Genome sequence of the food spoilage yeast Zygosaccharomyces bailii CLIB 213(T).</title>
        <authorList>
            <person name="Galeote V."/>
            <person name="Bigey F."/>
            <person name="Devillers H."/>
            <person name="Neuveglise C."/>
            <person name="Dequin S."/>
        </authorList>
    </citation>
    <scope>NUCLEOTIDE SEQUENCE [LARGE SCALE GENOMIC DNA]</scope>
    <source>
        <strain evidence="3">CLIB 213 / ATCC 58445 / CBS 680 / CCRC 21525 / NBRC 1098 / NCYC 1416 / NRRL Y-2227</strain>
    </source>
</reference>
<gene>
    <name evidence="2" type="ORF">BN860_00430g</name>
</gene>
<feature type="region of interest" description="Disordered" evidence="1">
    <location>
        <begin position="1"/>
        <end position="74"/>
    </location>
</feature>
<feature type="compositionally biased region" description="Polar residues" evidence="1">
    <location>
        <begin position="1"/>
        <end position="32"/>
    </location>
</feature>